<dbReference type="InterPro" id="IPR011006">
    <property type="entry name" value="CheY-like_superfamily"/>
</dbReference>
<evidence type="ECO:0000259" key="3">
    <source>
        <dbReference type="PROSITE" id="PS50110"/>
    </source>
</evidence>
<comment type="caution">
    <text evidence="2">Lacks conserved residue(s) required for the propagation of feature annotation.</text>
</comment>
<dbReference type="PANTHER" id="PTHR44591:SF23">
    <property type="entry name" value="CHEY SUBFAMILY"/>
    <property type="match status" value="1"/>
</dbReference>
<dbReference type="SUPFAM" id="SSF52172">
    <property type="entry name" value="CheY-like"/>
    <property type="match status" value="1"/>
</dbReference>
<name>A0A330L8E0_9BACT</name>
<accession>A0A330L8E0</accession>
<dbReference type="Proteomes" id="UP000248168">
    <property type="component" value="Unassembled WGS sequence"/>
</dbReference>
<evidence type="ECO:0000256" key="1">
    <source>
        <dbReference type="ARBA" id="ARBA00022553"/>
    </source>
</evidence>
<dbReference type="EMBL" id="OUNR01000018">
    <property type="protein sequence ID" value="SPP65974.1"/>
    <property type="molecule type" value="Genomic_DNA"/>
</dbReference>
<evidence type="ECO:0000313" key="5">
    <source>
        <dbReference type="Proteomes" id="UP000248168"/>
    </source>
</evidence>
<dbReference type="SMART" id="SM00448">
    <property type="entry name" value="REC"/>
    <property type="match status" value="1"/>
</dbReference>
<dbReference type="PANTHER" id="PTHR44591">
    <property type="entry name" value="STRESS RESPONSE REGULATOR PROTEIN 1"/>
    <property type="match status" value="1"/>
</dbReference>
<keyword evidence="1" id="KW-0597">Phosphoprotein</keyword>
<dbReference type="OrthoDB" id="9805482at2"/>
<proteinExistence type="predicted"/>
<dbReference type="CDD" id="cd00156">
    <property type="entry name" value="REC"/>
    <property type="match status" value="1"/>
</dbReference>
<keyword evidence="5" id="KW-1185">Reference proteome</keyword>
<gene>
    <name evidence="4" type="ORF">NITLEN_50014</name>
</gene>
<sequence>MKLAPAFLGNLKPGQSTHMTTDPLVRRRILVVDHDDEIRLSVCSQLAQWGFEAEGKDTGLSGLARLAQAGSAPEFAGMLLEMDMPVLGGMAVLQEMKDRHPTVPVIVMAQASHIDKLRNAVRMWAQEYLVKPVDPELLKLKCASVFSGRPHRT</sequence>
<feature type="domain" description="Response regulatory" evidence="3">
    <location>
        <begin position="28"/>
        <end position="146"/>
    </location>
</feature>
<dbReference type="GO" id="GO:0000160">
    <property type="term" value="P:phosphorelay signal transduction system"/>
    <property type="evidence" value="ECO:0007669"/>
    <property type="project" value="InterPro"/>
</dbReference>
<dbReference type="InterPro" id="IPR001789">
    <property type="entry name" value="Sig_transdc_resp-reg_receiver"/>
</dbReference>
<reference evidence="5" key="1">
    <citation type="submission" date="2018-04" db="EMBL/GenBank/DDBJ databases">
        <authorList>
            <person name="Lucker S."/>
            <person name="Sakoula D."/>
        </authorList>
    </citation>
    <scope>NUCLEOTIDE SEQUENCE [LARGE SCALE GENOMIC DNA]</scope>
</reference>
<dbReference type="AlphaFoldDB" id="A0A330L8E0"/>
<dbReference type="InterPro" id="IPR050595">
    <property type="entry name" value="Bact_response_regulator"/>
</dbReference>
<dbReference type="Gene3D" id="3.40.50.2300">
    <property type="match status" value="1"/>
</dbReference>
<protein>
    <recommendedName>
        <fullName evidence="3">Response regulatory domain-containing protein</fullName>
    </recommendedName>
</protein>
<organism evidence="4 5">
    <name type="scientific">Nitrospira lenta</name>
    <dbReference type="NCBI Taxonomy" id="1436998"/>
    <lineage>
        <taxon>Bacteria</taxon>
        <taxon>Pseudomonadati</taxon>
        <taxon>Nitrospirota</taxon>
        <taxon>Nitrospiria</taxon>
        <taxon>Nitrospirales</taxon>
        <taxon>Nitrospiraceae</taxon>
        <taxon>Nitrospira</taxon>
    </lineage>
</organism>
<evidence type="ECO:0000256" key="2">
    <source>
        <dbReference type="PROSITE-ProRule" id="PRU00169"/>
    </source>
</evidence>
<dbReference type="PROSITE" id="PS50110">
    <property type="entry name" value="RESPONSE_REGULATORY"/>
    <property type="match status" value="1"/>
</dbReference>
<dbReference type="InParanoid" id="A0A330L8E0"/>
<evidence type="ECO:0000313" key="4">
    <source>
        <dbReference type="EMBL" id="SPP65974.1"/>
    </source>
</evidence>
<dbReference type="Pfam" id="PF00072">
    <property type="entry name" value="Response_reg"/>
    <property type="match status" value="1"/>
</dbReference>